<accession>A0A1C3ZIS1</accession>
<feature type="transmembrane region" description="Helical" evidence="13">
    <location>
        <begin position="289"/>
        <end position="309"/>
    </location>
</feature>
<dbReference type="RefSeq" id="WP_092461498.1">
    <property type="nucleotide sequence ID" value="NZ_BJEE01000001.1"/>
</dbReference>
<keyword evidence="15" id="KW-1185">Reference proteome</keyword>
<feature type="transmembrane region" description="Helical" evidence="13">
    <location>
        <begin position="172"/>
        <end position="193"/>
    </location>
</feature>
<evidence type="ECO:0000256" key="2">
    <source>
        <dbReference type="ARBA" id="ARBA00007935"/>
    </source>
</evidence>
<keyword evidence="6 13" id="KW-0812">Transmembrane</keyword>
<comment type="similarity">
    <text evidence="2">Belongs to the binding-protein-dependent transport system permease family. FecCD subfamily.</text>
</comment>
<proteinExistence type="inferred from homology"/>
<keyword evidence="4" id="KW-0813">Transport</keyword>
<dbReference type="PANTHER" id="PTHR30472:SF21">
    <property type="entry name" value="HEME-IRON TRANSPORT SYSTEM PERMEASE PROTEIN ISDF-RELATED"/>
    <property type="match status" value="1"/>
</dbReference>
<keyword evidence="5" id="KW-1003">Cell membrane</keyword>
<keyword evidence="9 13" id="KW-0472">Membrane</keyword>
<feature type="transmembrane region" description="Helical" evidence="13">
    <location>
        <begin position="258"/>
        <end position="277"/>
    </location>
</feature>
<evidence type="ECO:0000313" key="14">
    <source>
        <dbReference type="EMBL" id="SCB82251.1"/>
    </source>
</evidence>
<dbReference type="Proteomes" id="UP000199268">
    <property type="component" value="Unassembled WGS sequence"/>
</dbReference>
<feature type="transmembrane region" description="Helical" evidence="13">
    <location>
        <begin position="80"/>
        <end position="100"/>
    </location>
</feature>
<dbReference type="Gene3D" id="1.10.3470.10">
    <property type="entry name" value="ABC transporter involved in vitamin B12 uptake, BtuC"/>
    <property type="match status" value="1"/>
</dbReference>
<dbReference type="STRING" id="1505725.GA0061074_10231"/>
<evidence type="ECO:0000256" key="12">
    <source>
        <dbReference type="ARBA" id="ARBA00031465"/>
    </source>
</evidence>
<feature type="transmembrane region" description="Helical" evidence="13">
    <location>
        <begin position="106"/>
        <end position="125"/>
    </location>
</feature>
<dbReference type="SUPFAM" id="SSF81345">
    <property type="entry name" value="ABC transporter involved in vitamin B12 uptake, BtuC"/>
    <property type="match status" value="1"/>
</dbReference>
<evidence type="ECO:0000256" key="3">
    <source>
        <dbReference type="ARBA" id="ARBA00018524"/>
    </source>
</evidence>
<comment type="subcellular location">
    <subcellularLocation>
        <location evidence="1">Cell membrane</location>
        <topology evidence="1">Multi-pass membrane protein</topology>
    </subcellularLocation>
</comment>
<feature type="transmembrane region" description="Helical" evidence="13">
    <location>
        <begin position="214"/>
        <end position="238"/>
    </location>
</feature>
<dbReference type="AlphaFoldDB" id="A0A1C3ZIS1"/>
<dbReference type="GO" id="GO:0005886">
    <property type="term" value="C:plasma membrane"/>
    <property type="evidence" value="ECO:0007669"/>
    <property type="project" value="UniProtKB-SubCell"/>
</dbReference>
<evidence type="ECO:0000256" key="8">
    <source>
        <dbReference type="ARBA" id="ARBA00023004"/>
    </source>
</evidence>
<comment type="function">
    <text evidence="10">Part of the binding-protein-dependent transport system for heme-iron. Responsible for the translocation of the substrate across the membrane.</text>
</comment>
<dbReference type="GO" id="GO:0022857">
    <property type="term" value="F:transmembrane transporter activity"/>
    <property type="evidence" value="ECO:0007669"/>
    <property type="project" value="InterPro"/>
</dbReference>
<keyword evidence="7 13" id="KW-1133">Transmembrane helix</keyword>
<evidence type="ECO:0000256" key="5">
    <source>
        <dbReference type="ARBA" id="ARBA00022475"/>
    </source>
</evidence>
<reference evidence="15" key="1">
    <citation type="submission" date="2016-08" db="EMBL/GenBank/DDBJ databases">
        <authorList>
            <person name="Varghese N."/>
            <person name="Submissions Spin"/>
        </authorList>
    </citation>
    <scope>NUCLEOTIDE SEQUENCE [LARGE SCALE GENOMIC DNA]</scope>
    <source>
        <strain evidence="15">R-53094</strain>
    </source>
</reference>
<evidence type="ECO:0000256" key="10">
    <source>
        <dbReference type="ARBA" id="ARBA00025320"/>
    </source>
</evidence>
<evidence type="ECO:0000256" key="1">
    <source>
        <dbReference type="ARBA" id="ARBA00004651"/>
    </source>
</evidence>
<dbReference type="EMBL" id="FMAO01000002">
    <property type="protein sequence ID" value="SCB82251.1"/>
    <property type="molecule type" value="Genomic_DNA"/>
</dbReference>
<feature type="transmembrane region" description="Helical" evidence="13">
    <location>
        <begin position="132"/>
        <end position="152"/>
    </location>
</feature>
<dbReference type="PANTHER" id="PTHR30472">
    <property type="entry name" value="FERRIC ENTEROBACTIN TRANSPORT SYSTEM PERMEASE PROTEIN"/>
    <property type="match status" value="1"/>
</dbReference>
<feature type="transmembrane region" description="Helical" evidence="13">
    <location>
        <begin position="7"/>
        <end position="32"/>
    </location>
</feature>
<dbReference type="InterPro" id="IPR000522">
    <property type="entry name" value="ABC_transptr_permease_BtuC"/>
</dbReference>
<evidence type="ECO:0000256" key="4">
    <source>
        <dbReference type="ARBA" id="ARBA00022448"/>
    </source>
</evidence>
<evidence type="ECO:0000313" key="15">
    <source>
        <dbReference type="Proteomes" id="UP000199268"/>
    </source>
</evidence>
<evidence type="ECO:0000256" key="7">
    <source>
        <dbReference type="ARBA" id="ARBA00022989"/>
    </source>
</evidence>
<feature type="transmembrane region" description="Helical" evidence="13">
    <location>
        <begin position="52"/>
        <end position="73"/>
    </location>
</feature>
<dbReference type="Pfam" id="PF01032">
    <property type="entry name" value="FecCD"/>
    <property type="match status" value="1"/>
</dbReference>
<evidence type="ECO:0000256" key="11">
    <source>
        <dbReference type="ARBA" id="ARBA00031149"/>
    </source>
</evidence>
<evidence type="ECO:0000256" key="13">
    <source>
        <dbReference type="SAM" id="Phobius"/>
    </source>
</evidence>
<evidence type="ECO:0000256" key="9">
    <source>
        <dbReference type="ARBA" id="ARBA00023136"/>
    </source>
</evidence>
<dbReference type="OrthoDB" id="9811721at2"/>
<dbReference type="GO" id="GO:0033214">
    <property type="term" value="P:siderophore-iron import into cell"/>
    <property type="evidence" value="ECO:0007669"/>
    <property type="project" value="TreeGrafter"/>
</dbReference>
<gene>
    <name evidence="14" type="ORF">GA0061074_10231</name>
</gene>
<sequence>MQKYYRFILAGLVLISVVIALLVGSTTISLTSVLQGQHDAWQLILNYRLPRILVATIGGALIGVSGLLLQVVLRNHLVDTSILGIMNGSQFLLMAVLVIIPSVLNFNVIVGGLTGILLTIAWFVVSPKHQAPLRLVLLGIATAMTFQALTNIASEGLGVPLPTLSTVDWSQVMQLVIMTILGCLLLIIVWPNLKYFALPTRQVKLLGIAEQKTTWFVLLAVGLWTGALTSLIGIVFFLGAILPEISRFMSPNKKSQHLIWPTALWGSLLLLNADTIARTILAPKELPTSAILLVISGPLFALMLIKGGYHARH</sequence>
<keyword evidence="8" id="KW-0408">Iron</keyword>
<organism evidence="14 15">
    <name type="scientific">Weissella bombi</name>
    <dbReference type="NCBI Taxonomy" id="1505725"/>
    <lineage>
        <taxon>Bacteria</taxon>
        <taxon>Bacillati</taxon>
        <taxon>Bacillota</taxon>
        <taxon>Bacilli</taxon>
        <taxon>Lactobacillales</taxon>
        <taxon>Lactobacillaceae</taxon>
        <taxon>Weissella</taxon>
    </lineage>
</organism>
<dbReference type="InterPro" id="IPR037294">
    <property type="entry name" value="ABC_BtuC-like"/>
</dbReference>
<evidence type="ECO:0000256" key="6">
    <source>
        <dbReference type="ARBA" id="ARBA00022692"/>
    </source>
</evidence>
<protein>
    <recommendedName>
        <fullName evidence="3">Probable heme-iron transport system permease protein IsdF</fullName>
    </recommendedName>
    <alternativeName>
        <fullName evidence="12">Iron-regulated surface determinant protein F</fullName>
    </alternativeName>
    <alternativeName>
        <fullName evidence="11">Staphylococcal iron-regulated protein G</fullName>
    </alternativeName>
</protein>
<name>A0A1C3ZIS1_9LACO</name>